<dbReference type="GO" id="GO:0005886">
    <property type="term" value="C:plasma membrane"/>
    <property type="evidence" value="ECO:0007669"/>
    <property type="project" value="TreeGrafter"/>
</dbReference>
<feature type="transmembrane region" description="Helical" evidence="7">
    <location>
        <begin position="186"/>
        <end position="203"/>
    </location>
</feature>
<feature type="transmembrane region" description="Helical" evidence="7">
    <location>
        <begin position="243"/>
        <end position="267"/>
    </location>
</feature>
<feature type="compositionally biased region" description="Polar residues" evidence="6">
    <location>
        <begin position="21"/>
        <end position="44"/>
    </location>
</feature>
<dbReference type="GO" id="GO:0015123">
    <property type="term" value="F:acetate transmembrane transporter activity"/>
    <property type="evidence" value="ECO:0007669"/>
    <property type="project" value="TreeGrafter"/>
</dbReference>
<evidence type="ECO:0000256" key="5">
    <source>
        <dbReference type="ARBA" id="ARBA00023136"/>
    </source>
</evidence>
<evidence type="ECO:0000256" key="6">
    <source>
        <dbReference type="SAM" id="MobiDB-lite"/>
    </source>
</evidence>
<keyword evidence="9" id="KW-1185">Reference proteome</keyword>
<dbReference type="PANTHER" id="PTHR31123">
    <property type="entry name" value="ACCUMULATION OF DYADS PROTEIN 2-RELATED"/>
    <property type="match status" value="1"/>
</dbReference>
<dbReference type="Pfam" id="PF01184">
    <property type="entry name" value="Gpr1_Fun34_YaaH"/>
    <property type="match status" value="1"/>
</dbReference>
<evidence type="ECO:0000256" key="3">
    <source>
        <dbReference type="ARBA" id="ARBA00022692"/>
    </source>
</evidence>
<evidence type="ECO:0000256" key="1">
    <source>
        <dbReference type="ARBA" id="ARBA00004141"/>
    </source>
</evidence>
<dbReference type="InterPro" id="IPR051633">
    <property type="entry name" value="AceTr"/>
</dbReference>
<feature type="transmembrane region" description="Helical" evidence="7">
    <location>
        <begin position="210"/>
        <end position="231"/>
    </location>
</feature>
<dbReference type="Proteomes" id="UP000799640">
    <property type="component" value="Unassembled WGS sequence"/>
</dbReference>
<keyword evidence="3 7" id="KW-0812">Transmembrane</keyword>
<accession>A0A6G1I5G3</accession>
<sequence>MATPQHAALGHDHVEKDFSKGYTNGTNGVENGGYRTQNLHPTPSNDEALHRIRTAGSINISPELFEQLYLSPQTAVKGDLRKTYGNPTPVALVGFLMCATPLAMDLMGWRGTGGAGVGAATVGNYYFYGGMLMVLGAIGEWLLGNTFPCVVFATFSAFWFSFGATLTPSFNAVAAYTDPTVFYNSYAFYLIAFGLINFIFMIASLRTNICFFAIFFSLVICLPSLAGSYFHAAQGNMDIAHKLQVVAGAFLFICDVSGFWLVAGMLVASVDLGIPMPVGDLTHIFKSGTEKRKAKAHVATGRAADVV</sequence>
<evidence type="ECO:0000256" key="7">
    <source>
        <dbReference type="SAM" id="Phobius"/>
    </source>
</evidence>
<dbReference type="InterPro" id="IPR000791">
    <property type="entry name" value="Gpr1/Fun34/SatP-like"/>
</dbReference>
<feature type="transmembrane region" description="Helical" evidence="7">
    <location>
        <begin position="90"/>
        <end position="109"/>
    </location>
</feature>
<reference evidence="8" key="1">
    <citation type="journal article" date="2020" name="Stud. Mycol.">
        <title>101 Dothideomycetes genomes: a test case for predicting lifestyles and emergence of pathogens.</title>
        <authorList>
            <person name="Haridas S."/>
            <person name="Albert R."/>
            <person name="Binder M."/>
            <person name="Bloem J."/>
            <person name="Labutti K."/>
            <person name="Salamov A."/>
            <person name="Andreopoulos B."/>
            <person name="Baker S."/>
            <person name="Barry K."/>
            <person name="Bills G."/>
            <person name="Bluhm B."/>
            <person name="Cannon C."/>
            <person name="Castanera R."/>
            <person name="Culley D."/>
            <person name="Daum C."/>
            <person name="Ezra D."/>
            <person name="Gonzalez J."/>
            <person name="Henrissat B."/>
            <person name="Kuo A."/>
            <person name="Liang C."/>
            <person name="Lipzen A."/>
            <person name="Lutzoni F."/>
            <person name="Magnuson J."/>
            <person name="Mondo S."/>
            <person name="Nolan M."/>
            <person name="Ohm R."/>
            <person name="Pangilinan J."/>
            <person name="Park H.-J."/>
            <person name="Ramirez L."/>
            <person name="Alfaro M."/>
            <person name="Sun H."/>
            <person name="Tritt A."/>
            <person name="Yoshinaga Y."/>
            <person name="Zwiers L.-H."/>
            <person name="Turgeon B."/>
            <person name="Goodwin S."/>
            <person name="Spatafora J."/>
            <person name="Crous P."/>
            <person name="Grigoriev I."/>
        </authorList>
    </citation>
    <scope>NUCLEOTIDE SEQUENCE</scope>
    <source>
        <strain evidence="8">CBS 262.69</strain>
    </source>
</reference>
<organism evidence="8 9">
    <name type="scientific">Trichodelitschia bisporula</name>
    <dbReference type="NCBI Taxonomy" id="703511"/>
    <lineage>
        <taxon>Eukaryota</taxon>
        <taxon>Fungi</taxon>
        <taxon>Dikarya</taxon>
        <taxon>Ascomycota</taxon>
        <taxon>Pezizomycotina</taxon>
        <taxon>Dothideomycetes</taxon>
        <taxon>Dothideomycetes incertae sedis</taxon>
        <taxon>Phaeotrichales</taxon>
        <taxon>Phaeotrichaceae</taxon>
        <taxon>Trichodelitschia</taxon>
    </lineage>
</organism>
<dbReference type="PANTHER" id="PTHR31123:SF4">
    <property type="entry name" value="PROTEIN ALCS"/>
    <property type="match status" value="1"/>
</dbReference>
<proteinExistence type="inferred from homology"/>
<keyword evidence="5 7" id="KW-0472">Membrane</keyword>
<name>A0A6G1I5G3_9PEZI</name>
<keyword evidence="4 7" id="KW-1133">Transmembrane helix</keyword>
<comment type="similarity">
    <text evidence="2">Belongs to the acetate uptake transporter (AceTr) (TC 2.A.96) family.</text>
</comment>
<dbReference type="AlphaFoldDB" id="A0A6G1I5G3"/>
<gene>
    <name evidence="8" type="ORF">EJ06DRAFT_488202</name>
</gene>
<evidence type="ECO:0000256" key="4">
    <source>
        <dbReference type="ARBA" id="ARBA00022989"/>
    </source>
</evidence>
<evidence type="ECO:0000313" key="8">
    <source>
        <dbReference type="EMBL" id="KAF2403502.1"/>
    </source>
</evidence>
<dbReference type="EMBL" id="ML996689">
    <property type="protein sequence ID" value="KAF2403502.1"/>
    <property type="molecule type" value="Genomic_DNA"/>
</dbReference>
<protein>
    <submittedName>
        <fullName evidence="8">GPR1/FUN34/YaaH-class plasma membrane protein-like protein</fullName>
    </submittedName>
</protein>
<feature type="transmembrane region" description="Helical" evidence="7">
    <location>
        <begin position="150"/>
        <end position="174"/>
    </location>
</feature>
<feature type="region of interest" description="Disordered" evidence="6">
    <location>
        <begin position="1"/>
        <end position="44"/>
    </location>
</feature>
<comment type="subcellular location">
    <subcellularLocation>
        <location evidence="1">Membrane</location>
        <topology evidence="1">Multi-pass membrane protein</topology>
    </subcellularLocation>
</comment>
<evidence type="ECO:0000313" key="9">
    <source>
        <dbReference type="Proteomes" id="UP000799640"/>
    </source>
</evidence>
<dbReference type="OrthoDB" id="3648309at2759"/>
<evidence type="ECO:0000256" key="2">
    <source>
        <dbReference type="ARBA" id="ARBA00005587"/>
    </source>
</evidence>
<feature type="compositionally biased region" description="Basic and acidic residues" evidence="6">
    <location>
        <begin position="9"/>
        <end position="19"/>
    </location>
</feature>